<dbReference type="InterPro" id="IPR020855">
    <property type="entry name" value="Ureohydrolase_Mn_BS"/>
</dbReference>
<dbReference type="GO" id="GO:0033389">
    <property type="term" value="P:putrescine biosynthetic process from arginine, via agmatine"/>
    <property type="evidence" value="ECO:0007669"/>
    <property type="project" value="TreeGrafter"/>
</dbReference>
<evidence type="ECO:0000256" key="3">
    <source>
        <dbReference type="ARBA" id="ARBA00022801"/>
    </source>
</evidence>
<accession>A0A5B8Y9Y1</accession>
<dbReference type="NCBIfam" id="TIGR01230">
    <property type="entry name" value="agmatinase"/>
    <property type="match status" value="1"/>
</dbReference>
<dbReference type="Pfam" id="PF00491">
    <property type="entry name" value="Arginase"/>
    <property type="match status" value="1"/>
</dbReference>
<keyword evidence="4" id="KW-0464">Manganese</keyword>
<evidence type="ECO:0000256" key="2">
    <source>
        <dbReference type="ARBA" id="ARBA00022723"/>
    </source>
</evidence>
<dbReference type="PROSITE" id="PS51409">
    <property type="entry name" value="ARGINASE_2"/>
    <property type="match status" value="1"/>
</dbReference>
<dbReference type="CDD" id="cd11593">
    <property type="entry name" value="Agmatinase-like_2"/>
    <property type="match status" value="1"/>
</dbReference>
<dbReference type="GO" id="GO:0008783">
    <property type="term" value="F:agmatinase activity"/>
    <property type="evidence" value="ECO:0007669"/>
    <property type="project" value="UniProtKB-EC"/>
</dbReference>
<feature type="binding site" evidence="4">
    <location>
        <position position="220"/>
    </location>
    <ligand>
        <name>Mn(2+)</name>
        <dbReference type="ChEBI" id="CHEBI:29035"/>
        <label>1</label>
    </ligand>
</feature>
<feature type="binding site" evidence="4">
    <location>
        <position position="218"/>
    </location>
    <ligand>
        <name>Mn(2+)</name>
        <dbReference type="ChEBI" id="CHEBI:29035"/>
        <label>1</label>
    </ligand>
</feature>
<evidence type="ECO:0000313" key="7">
    <source>
        <dbReference type="Proteomes" id="UP000315995"/>
    </source>
</evidence>
<dbReference type="EC" id="3.5.3.11" evidence="6"/>
<dbReference type="PANTHER" id="PTHR11358">
    <property type="entry name" value="ARGINASE/AGMATINASE"/>
    <property type="match status" value="1"/>
</dbReference>
<accession>A0A4Y6PZ22</accession>
<feature type="binding site" evidence="4">
    <location>
        <position position="114"/>
    </location>
    <ligand>
        <name>Mn(2+)</name>
        <dbReference type="ChEBI" id="CHEBI:29035"/>
        <label>1</label>
    </ligand>
</feature>
<dbReference type="InterPro" id="IPR023696">
    <property type="entry name" value="Ureohydrolase_dom_sf"/>
</dbReference>
<feature type="binding site" evidence="4">
    <location>
        <position position="141"/>
    </location>
    <ligand>
        <name>Mn(2+)</name>
        <dbReference type="ChEBI" id="CHEBI:29035"/>
        <label>1</label>
    </ligand>
</feature>
<evidence type="ECO:0000256" key="1">
    <source>
        <dbReference type="ARBA" id="ARBA00009227"/>
    </source>
</evidence>
<dbReference type="OrthoDB" id="9789727at2"/>
<dbReference type="EMBL" id="CP041186">
    <property type="protein sequence ID" value="QDG53574.1"/>
    <property type="molecule type" value="Genomic_DNA"/>
</dbReference>
<feature type="binding site" evidence="4">
    <location>
        <position position="139"/>
    </location>
    <ligand>
        <name>Mn(2+)</name>
        <dbReference type="ChEBI" id="CHEBI:29035"/>
        <label>1</label>
    </ligand>
</feature>
<keyword evidence="3 5" id="KW-0378">Hydrolase</keyword>
<gene>
    <name evidence="6" type="primary">speB</name>
    <name evidence="6" type="ORF">FIV42_23360</name>
</gene>
<dbReference type="Gene3D" id="3.40.800.10">
    <property type="entry name" value="Ureohydrolase domain"/>
    <property type="match status" value="1"/>
</dbReference>
<evidence type="ECO:0000313" key="6">
    <source>
        <dbReference type="EMBL" id="QDG53574.1"/>
    </source>
</evidence>
<sequence>MSRLSFADECAPLLLGAVRAFEPGNTVIFGVGYDGTTSYRPGTRFGPDAIRRASDGLETYSPTQDADLEDLQITDAGNLAITFGSPEPVAAQVADTVEEILEKGGRPMMLGGEHSLTPGAVRGALRHHPDLVVVQLDAHADLRPDYLGERFSHACAMRRCLDVLGPGEDRLFQVGIRSGTREEWQELRGTERWVEPSADALRARLEHLGDLPVYLSVDLDVFDPAYMPGTGTPEPGGIDWACFESLLDVLAERRLVASDVVELAPELDPTGVSSVLAAKVVREILLAMGQ</sequence>
<proteinExistence type="inferred from homology"/>
<dbReference type="SUPFAM" id="SSF52768">
    <property type="entry name" value="Arginase/deacetylase"/>
    <property type="match status" value="1"/>
</dbReference>
<dbReference type="PANTHER" id="PTHR11358:SF26">
    <property type="entry name" value="GUANIDINO ACID HYDROLASE, MITOCHONDRIAL"/>
    <property type="match status" value="1"/>
</dbReference>
<protein>
    <submittedName>
        <fullName evidence="6">Agmatinase</fullName>
        <ecNumber evidence="6">3.5.3.11</ecNumber>
    </submittedName>
</protein>
<keyword evidence="7" id="KW-1185">Reference proteome</keyword>
<organism evidence="6 7">
    <name type="scientific">Persicimonas caeni</name>
    <dbReference type="NCBI Taxonomy" id="2292766"/>
    <lineage>
        <taxon>Bacteria</taxon>
        <taxon>Deltaproteobacteria</taxon>
        <taxon>Bradymonadales</taxon>
        <taxon>Bradymonadaceae</taxon>
        <taxon>Persicimonas</taxon>
    </lineage>
</organism>
<reference evidence="6 7" key="1">
    <citation type="submission" date="2019-06" db="EMBL/GenBank/DDBJ databases">
        <title>Persicimonas caeni gen. nov., sp. nov., a predatory bacterium isolated from solar saltern.</title>
        <authorList>
            <person name="Wang S."/>
        </authorList>
    </citation>
    <scope>NUCLEOTIDE SEQUENCE [LARGE SCALE GENOMIC DNA]</scope>
    <source>
        <strain evidence="6 7">YN101</strain>
    </source>
</reference>
<keyword evidence="2 4" id="KW-0479">Metal-binding</keyword>
<dbReference type="AlphaFoldDB" id="A0A4Y6PZ22"/>
<dbReference type="RefSeq" id="WP_141200028.1">
    <property type="nucleotide sequence ID" value="NZ_CP041186.1"/>
</dbReference>
<feature type="binding site" evidence="4">
    <location>
        <position position="137"/>
    </location>
    <ligand>
        <name>Mn(2+)</name>
        <dbReference type="ChEBI" id="CHEBI:29035"/>
        <label>1</label>
    </ligand>
</feature>
<evidence type="ECO:0000256" key="4">
    <source>
        <dbReference type="PIRSR" id="PIRSR036979-1"/>
    </source>
</evidence>
<dbReference type="GO" id="GO:0046872">
    <property type="term" value="F:metal ion binding"/>
    <property type="evidence" value="ECO:0007669"/>
    <property type="project" value="UniProtKB-KW"/>
</dbReference>
<name>A0A4Y6PZ22_PERCE</name>
<dbReference type="Proteomes" id="UP000315995">
    <property type="component" value="Chromosome"/>
</dbReference>
<comment type="cofactor">
    <cofactor evidence="4">
        <name>Mn(2+)</name>
        <dbReference type="ChEBI" id="CHEBI:29035"/>
    </cofactor>
    <text evidence="4">Binds 2 manganese ions per subunit.</text>
</comment>
<comment type="similarity">
    <text evidence="1">Belongs to the arginase family. Agmatinase subfamily.</text>
</comment>
<dbReference type="InterPro" id="IPR006035">
    <property type="entry name" value="Ureohydrolase"/>
</dbReference>
<dbReference type="InterPro" id="IPR005925">
    <property type="entry name" value="Agmatinase-rel"/>
</dbReference>
<evidence type="ECO:0000256" key="5">
    <source>
        <dbReference type="RuleBase" id="RU003684"/>
    </source>
</evidence>
<dbReference type="PROSITE" id="PS01053">
    <property type="entry name" value="ARGINASE_1"/>
    <property type="match status" value="1"/>
</dbReference>
<dbReference type="PIRSF" id="PIRSF036979">
    <property type="entry name" value="Arginase"/>
    <property type="match status" value="1"/>
</dbReference>